<dbReference type="PANTHER" id="PTHR44899">
    <property type="entry name" value="CAMK FAMILY PROTEIN KINASE"/>
    <property type="match status" value="1"/>
</dbReference>
<dbReference type="Pfam" id="PF00069">
    <property type="entry name" value="Pkinase"/>
    <property type="match status" value="1"/>
</dbReference>
<evidence type="ECO:0000313" key="11">
    <source>
        <dbReference type="Proteomes" id="UP000030746"/>
    </source>
</evidence>
<dbReference type="InterPro" id="IPR000719">
    <property type="entry name" value="Prot_kinase_dom"/>
</dbReference>
<accession>V4A4L9</accession>
<reference evidence="10 11" key="1">
    <citation type="journal article" date="2013" name="Nature">
        <title>Insights into bilaterian evolution from three spiralian genomes.</title>
        <authorList>
            <person name="Simakov O."/>
            <person name="Marletaz F."/>
            <person name="Cho S.J."/>
            <person name="Edsinger-Gonzales E."/>
            <person name="Havlak P."/>
            <person name="Hellsten U."/>
            <person name="Kuo D.H."/>
            <person name="Larsson T."/>
            <person name="Lv J."/>
            <person name="Arendt D."/>
            <person name="Savage R."/>
            <person name="Osoegawa K."/>
            <person name="de Jong P."/>
            <person name="Grimwood J."/>
            <person name="Chapman J.A."/>
            <person name="Shapiro H."/>
            <person name="Aerts A."/>
            <person name="Otillar R.P."/>
            <person name="Terry A.Y."/>
            <person name="Boore J.L."/>
            <person name="Grigoriev I.V."/>
            <person name="Lindberg D.R."/>
            <person name="Seaver E.C."/>
            <person name="Weisblat D.A."/>
            <person name="Putnam N.H."/>
            <person name="Rokhsar D.S."/>
        </authorList>
    </citation>
    <scope>NUCLEOTIDE SEQUENCE [LARGE SCALE GENOMIC DNA]</scope>
</reference>
<dbReference type="Proteomes" id="UP000030746">
    <property type="component" value="Unassembled WGS sequence"/>
</dbReference>
<dbReference type="GO" id="GO:0004674">
    <property type="term" value="F:protein serine/threonine kinase activity"/>
    <property type="evidence" value="ECO:0007669"/>
    <property type="project" value="UniProtKB-KW"/>
</dbReference>
<feature type="non-terminal residue" evidence="10">
    <location>
        <position position="227"/>
    </location>
</feature>
<dbReference type="RefSeq" id="XP_009059312.1">
    <property type="nucleotide sequence ID" value="XM_009061064.1"/>
</dbReference>
<dbReference type="STRING" id="225164.V4A4L9"/>
<dbReference type="InterPro" id="IPR011009">
    <property type="entry name" value="Kinase-like_dom_sf"/>
</dbReference>
<comment type="catalytic activity">
    <reaction evidence="8">
        <text>L-seryl-[protein] + ATP = O-phospho-L-seryl-[protein] + ADP + H(+)</text>
        <dbReference type="Rhea" id="RHEA:17989"/>
        <dbReference type="Rhea" id="RHEA-COMP:9863"/>
        <dbReference type="Rhea" id="RHEA-COMP:11604"/>
        <dbReference type="ChEBI" id="CHEBI:15378"/>
        <dbReference type="ChEBI" id="CHEBI:29999"/>
        <dbReference type="ChEBI" id="CHEBI:30616"/>
        <dbReference type="ChEBI" id="CHEBI:83421"/>
        <dbReference type="ChEBI" id="CHEBI:456216"/>
        <dbReference type="EC" id="2.7.11.1"/>
    </reaction>
</comment>
<evidence type="ECO:0000313" key="10">
    <source>
        <dbReference type="EMBL" id="ESO89920.1"/>
    </source>
</evidence>
<dbReference type="PROSITE" id="PS50011">
    <property type="entry name" value="PROTEIN_KINASE_DOM"/>
    <property type="match status" value="1"/>
</dbReference>
<gene>
    <name evidence="10" type="ORF">LOTGIDRAFT_84275</name>
</gene>
<evidence type="ECO:0000256" key="5">
    <source>
        <dbReference type="ARBA" id="ARBA00022777"/>
    </source>
</evidence>
<keyword evidence="11" id="KW-1185">Reference proteome</keyword>
<evidence type="ECO:0000256" key="6">
    <source>
        <dbReference type="ARBA" id="ARBA00022840"/>
    </source>
</evidence>
<keyword evidence="2" id="KW-0723">Serine/threonine-protein kinase</keyword>
<evidence type="ECO:0000256" key="3">
    <source>
        <dbReference type="ARBA" id="ARBA00022679"/>
    </source>
</evidence>
<dbReference type="KEGG" id="lgi:LOTGIDRAFT_84275"/>
<protein>
    <recommendedName>
        <fullName evidence="1">non-specific serine/threonine protein kinase</fullName>
        <ecNumber evidence="1">2.7.11.1</ecNumber>
    </recommendedName>
</protein>
<name>V4A4L9_LOTGI</name>
<dbReference type="EC" id="2.7.11.1" evidence="1"/>
<feature type="domain" description="Protein kinase" evidence="9">
    <location>
        <begin position="1"/>
        <end position="227"/>
    </location>
</feature>
<dbReference type="CTD" id="20252605"/>
<dbReference type="GeneID" id="20252605"/>
<sequence length="227" mass="25994">QFALKIINLADIKKDEREVLNILREICILASITHDNVIQYSDSWQTTDNVYIVTEYYENLDLWTYVKRNGTPSEPQLIEWIRQLASALKHLQERNIFHRNVTPQNVMVSKDLTLKLGDFGTAKQLTDGDVTNTVIGTPYYMSPEMLRQEPYSGKADIWSMGCLCYALMTGSVLHEGKSIEALRRSSRIGTNLDNLRSCKIWSDDLKVLAIQMLSHEPSERPTVETIL</sequence>
<dbReference type="HOGENOM" id="CLU_000288_63_23_1"/>
<evidence type="ECO:0000256" key="8">
    <source>
        <dbReference type="ARBA" id="ARBA00048679"/>
    </source>
</evidence>
<dbReference type="SUPFAM" id="SSF56112">
    <property type="entry name" value="Protein kinase-like (PK-like)"/>
    <property type="match status" value="1"/>
</dbReference>
<proteinExistence type="predicted"/>
<keyword evidence="4" id="KW-0547">Nucleotide-binding</keyword>
<evidence type="ECO:0000256" key="2">
    <source>
        <dbReference type="ARBA" id="ARBA00022527"/>
    </source>
</evidence>
<dbReference type="EMBL" id="KB202518">
    <property type="protein sequence ID" value="ESO89920.1"/>
    <property type="molecule type" value="Genomic_DNA"/>
</dbReference>
<dbReference type="AlphaFoldDB" id="V4A4L9"/>
<dbReference type="InterPro" id="IPR051131">
    <property type="entry name" value="NEK_Ser/Thr_kinase_NIMA"/>
</dbReference>
<keyword evidence="5" id="KW-0418">Kinase</keyword>
<evidence type="ECO:0000256" key="1">
    <source>
        <dbReference type="ARBA" id="ARBA00012513"/>
    </source>
</evidence>
<feature type="non-terminal residue" evidence="10">
    <location>
        <position position="1"/>
    </location>
</feature>
<comment type="catalytic activity">
    <reaction evidence="7">
        <text>L-threonyl-[protein] + ATP = O-phospho-L-threonyl-[protein] + ADP + H(+)</text>
        <dbReference type="Rhea" id="RHEA:46608"/>
        <dbReference type="Rhea" id="RHEA-COMP:11060"/>
        <dbReference type="Rhea" id="RHEA-COMP:11605"/>
        <dbReference type="ChEBI" id="CHEBI:15378"/>
        <dbReference type="ChEBI" id="CHEBI:30013"/>
        <dbReference type="ChEBI" id="CHEBI:30616"/>
        <dbReference type="ChEBI" id="CHEBI:61977"/>
        <dbReference type="ChEBI" id="CHEBI:456216"/>
        <dbReference type="EC" id="2.7.11.1"/>
    </reaction>
</comment>
<dbReference type="PIRSF" id="PIRSF000654">
    <property type="entry name" value="Integrin-linked_kinase"/>
    <property type="match status" value="1"/>
</dbReference>
<evidence type="ECO:0000256" key="4">
    <source>
        <dbReference type="ARBA" id="ARBA00022741"/>
    </source>
</evidence>
<dbReference type="GO" id="GO:0005524">
    <property type="term" value="F:ATP binding"/>
    <property type="evidence" value="ECO:0007669"/>
    <property type="project" value="UniProtKB-KW"/>
</dbReference>
<dbReference type="OMA" id="WMEIHAN"/>
<evidence type="ECO:0000256" key="7">
    <source>
        <dbReference type="ARBA" id="ARBA00047899"/>
    </source>
</evidence>
<keyword evidence="3" id="KW-0808">Transferase</keyword>
<dbReference type="PANTHER" id="PTHR44899:SF3">
    <property type="entry name" value="SERINE_THREONINE-PROTEIN KINASE NEK1"/>
    <property type="match status" value="1"/>
</dbReference>
<dbReference type="Gene3D" id="1.10.510.10">
    <property type="entry name" value="Transferase(Phosphotransferase) domain 1"/>
    <property type="match status" value="1"/>
</dbReference>
<organism evidence="10 11">
    <name type="scientific">Lottia gigantea</name>
    <name type="common">Giant owl limpet</name>
    <dbReference type="NCBI Taxonomy" id="225164"/>
    <lineage>
        <taxon>Eukaryota</taxon>
        <taxon>Metazoa</taxon>
        <taxon>Spiralia</taxon>
        <taxon>Lophotrochozoa</taxon>
        <taxon>Mollusca</taxon>
        <taxon>Gastropoda</taxon>
        <taxon>Patellogastropoda</taxon>
        <taxon>Lottioidea</taxon>
        <taxon>Lottiidae</taxon>
        <taxon>Lottia</taxon>
    </lineage>
</organism>
<dbReference type="OrthoDB" id="6091150at2759"/>
<keyword evidence="6" id="KW-0067">ATP-binding</keyword>
<evidence type="ECO:0000259" key="9">
    <source>
        <dbReference type="PROSITE" id="PS50011"/>
    </source>
</evidence>